<evidence type="ECO:0000259" key="1">
    <source>
        <dbReference type="Pfam" id="PF03478"/>
    </source>
</evidence>
<dbReference type="Proteomes" id="UP001054889">
    <property type="component" value="Unassembled WGS sequence"/>
</dbReference>
<protein>
    <recommendedName>
        <fullName evidence="1">KIB1-4 beta-propeller domain-containing protein</fullName>
    </recommendedName>
</protein>
<sequence length="133" mass="14850">MARSGDKMFMVRQPLELAKGETPRLAVFRADISSRQWVEVSTLGDGTGGGDYDGEVLLVGRQCSRAVDACGPGRDAVRRDQIFFFLPDDPGSGWPSAYLNHTAVYDMRDGTVTEVQRLDQWRTLRRRQRGSSP</sequence>
<evidence type="ECO:0000313" key="2">
    <source>
        <dbReference type="EMBL" id="GJN05943.1"/>
    </source>
</evidence>
<proteinExistence type="predicted"/>
<dbReference type="Pfam" id="PF03478">
    <property type="entry name" value="Beta-prop_KIB1-4"/>
    <property type="match status" value="1"/>
</dbReference>
<organism evidence="2 3">
    <name type="scientific">Eleusine coracana subsp. coracana</name>
    <dbReference type="NCBI Taxonomy" id="191504"/>
    <lineage>
        <taxon>Eukaryota</taxon>
        <taxon>Viridiplantae</taxon>
        <taxon>Streptophyta</taxon>
        <taxon>Embryophyta</taxon>
        <taxon>Tracheophyta</taxon>
        <taxon>Spermatophyta</taxon>
        <taxon>Magnoliopsida</taxon>
        <taxon>Liliopsida</taxon>
        <taxon>Poales</taxon>
        <taxon>Poaceae</taxon>
        <taxon>PACMAD clade</taxon>
        <taxon>Chloridoideae</taxon>
        <taxon>Cynodonteae</taxon>
        <taxon>Eleusininae</taxon>
        <taxon>Eleusine</taxon>
    </lineage>
</organism>
<dbReference type="PANTHER" id="PTHR33110:SF110">
    <property type="entry name" value="OS11G0624400 PROTEIN"/>
    <property type="match status" value="1"/>
</dbReference>
<keyword evidence="3" id="KW-1185">Reference proteome</keyword>
<dbReference type="AlphaFoldDB" id="A0AAV5D6A1"/>
<evidence type="ECO:0000313" key="3">
    <source>
        <dbReference type="Proteomes" id="UP001054889"/>
    </source>
</evidence>
<accession>A0AAV5D6A1</accession>
<comment type="caution">
    <text evidence="2">The sequence shown here is derived from an EMBL/GenBank/DDBJ whole genome shotgun (WGS) entry which is preliminary data.</text>
</comment>
<dbReference type="EMBL" id="BQKI01000012">
    <property type="protein sequence ID" value="GJN05943.1"/>
    <property type="molecule type" value="Genomic_DNA"/>
</dbReference>
<dbReference type="PANTHER" id="PTHR33110">
    <property type="entry name" value="F-BOX/KELCH-REPEAT PROTEIN-RELATED"/>
    <property type="match status" value="1"/>
</dbReference>
<dbReference type="InterPro" id="IPR005174">
    <property type="entry name" value="KIB1-4_b-propeller"/>
</dbReference>
<name>A0AAV5D6A1_ELECO</name>
<reference evidence="2" key="1">
    <citation type="journal article" date="2018" name="DNA Res.">
        <title>Multiple hybrid de novo genome assembly of finger millet, an orphan allotetraploid crop.</title>
        <authorList>
            <person name="Hatakeyama M."/>
            <person name="Aluri S."/>
            <person name="Balachadran M.T."/>
            <person name="Sivarajan S.R."/>
            <person name="Patrignani A."/>
            <person name="Gruter S."/>
            <person name="Poveda L."/>
            <person name="Shimizu-Inatsugi R."/>
            <person name="Baeten J."/>
            <person name="Francoijs K.J."/>
            <person name="Nataraja K.N."/>
            <person name="Reddy Y.A.N."/>
            <person name="Phadnis S."/>
            <person name="Ravikumar R.L."/>
            <person name="Schlapbach R."/>
            <person name="Sreeman S.M."/>
            <person name="Shimizu K.K."/>
        </authorList>
    </citation>
    <scope>NUCLEOTIDE SEQUENCE</scope>
</reference>
<feature type="domain" description="KIB1-4 beta-propeller" evidence="1">
    <location>
        <begin position="3"/>
        <end position="105"/>
    </location>
</feature>
<gene>
    <name evidence="2" type="primary">ga23622</name>
    <name evidence="2" type="ORF">PR202_ga23622</name>
</gene>
<reference evidence="2" key="2">
    <citation type="submission" date="2021-12" db="EMBL/GenBank/DDBJ databases">
        <title>Resequencing data analysis of finger millet.</title>
        <authorList>
            <person name="Hatakeyama M."/>
            <person name="Aluri S."/>
            <person name="Balachadran M.T."/>
            <person name="Sivarajan S.R."/>
            <person name="Poveda L."/>
            <person name="Shimizu-Inatsugi R."/>
            <person name="Schlapbach R."/>
            <person name="Sreeman S.M."/>
            <person name="Shimizu K.K."/>
        </authorList>
    </citation>
    <scope>NUCLEOTIDE SEQUENCE</scope>
</reference>